<evidence type="ECO:0000313" key="3">
    <source>
        <dbReference type="Proteomes" id="UP000712600"/>
    </source>
</evidence>
<accession>A0A8S9NFQ1</accession>
<dbReference type="AlphaFoldDB" id="A0A8S9NFQ1"/>
<reference evidence="2" key="1">
    <citation type="submission" date="2019-12" db="EMBL/GenBank/DDBJ databases">
        <title>Genome sequencing and annotation of Brassica cretica.</title>
        <authorList>
            <person name="Studholme D.J."/>
            <person name="Sarris P."/>
        </authorList>
    </citation>
    <scope>NUCLEOTIDE SEQUENCE</scope>
    <source>
        <strain evidence="2">PFS-109/04</strain>
        <tissue evidence="2">Leaf</tissue>
    </source>
</reference>
<dbReference type="EMBL" id="QGKX02001621">
    <property type="protein sequence ID" value="KAF3502902.1"/>
    <property type="molecule type" value="Genomic_DNA"/>
</dbReference>
<proteinExistence type="predicted"/>
<evidence type="ECO:0000256" key="1">
    <source>
        <dbReference type="SAM" id="MobiDB-lite"/>
    </source>
</evidence>
<dbReference type="Proteomes" id="UP000712600">
    <property type="component" value="Unassembled WGS sequence"/>
</dbReference>
<gene>
    <name evidence="2" type="ORF">F2Q69_00042292</name>
</gene>
<evidence type="ECO:0000313" key="2">
    <source>
        <dbReference type="EMBL" id="KAF3502902.1"/>
    </source>
</evidence>
<protein>
    <submittedName>
        <fullName evidence="2">Uncharacterized protein</fullName>
    </submittedName>
</protein>
<name>A0A8S9NFQ1_BRACR</name>
<sequence>MDKSRLNPWSINKLVKTSKDERQGLPAPSFEDEPLIPGDTKAEKTLEPTADDPPAD</sequence>
<feature type="region of interest" description="Disordered" evidence="1">
    <location>
        <begin position="1"/>
        <end position="56"/>
    </location>
</feature>
<organism evidence="2 3">
    <name type="scientific">Brassica cretica</name>
    <name type="common">Mustard</name>
    <dbReference type="NCBI Taxonomy" id="69181"/>
    <lineage>
        <taxon>Eukaryota</taxon>
        <taxon>Viridiplantae</taxon>
        <taxon>Streptophyta</taxon>
        <taxon>Embryophyta</taxon>
        <taxon>Tracheophyta</taxon>
        <taxon>Spermatophyta</taxon>
        <taxon>Magnoliopsida</taxon>
        <taxon>eudicotyledons</taxon>
        <taxon>Gunneridae</taxon>
        <taxon>Pentapetalae</taxon>
        <taxon>rosids</taxon>
        <taxon>malvids</taxon>
        <taxon>Brassicales</taxon>
        <taxon>Brassicaceae</taxon>
        <taxon>Brassiceae</taxon>
        <taxon>Brassica</taxon>
    </lineage>
</organism>
<comment type="caution">
    <text evidence="2">The sequence shown here is derived from an EMBL/GenBank/DDBJ whole genome shotgun (WGS) entry which is preliminary data.</text>
</comment>